<dbReference type="AlphaFoldDB" id="A0A1X2FJA9"/>
<organism evidence="1 2">
    <name type="scientific">Mycolicibacterium wolinskyi</name>
    <dbReference type="NCBI Taxonomy" id="59750"/>
    <lineage>
        <taxon>Bacteria</taxon>
        <taxon>Bacillati</taxon>
        <taxon>Actinomycetota</taxon>
        <taxon>Actinomycetes</taxon>
        <taxon>Mycobacteriales</taxon>
        <taxon>Mycobacteriaceae</taxon>
        <taxon>Mycolicibacterium</taxon>
    </lineage>
</organism>
<evidence type="ECO:0000313" key="1">
    <source>
        <dbReference type="EMBL" id="ORX18506.1"/>
    </source>
</evidence>
<dbReference type="Gene3D" id="1.25.40.10">
    <property type="entry name" value="Tetratricopeptide repeat domain"/>
    <property type="match status" value="1"/>
</dbReference>
<gene>
    <name evidence="1" type="ORF">AWC31_14485</name>
</gene>
<proteinExistence type="predicted"/>
<accession>A0A1X2FJA9</accession>
<reference evidence="1 2" key="1">
    <citation type="submission" date="2016-01" db="EMBL/GenBank/DDBJ databases">
        <title>The new phylogeny of the genus Mycobacterium.</title>
        <authorList>
            <person name="Tarcisio F."/>
            <person name="Conor M."/>
            <person name="Antonella G."/>
            <person name="Elisabetta G."/>
            <person name="Giulia F.S."/>
            <person name="Sara T."/>
            <person name="Anna F."/>
            <person name="Clotilde B."/>
            <person name="Roberto B."/>
            <person name="Veronica D.S."/>
            <person name="Fabio R."/>
            <person name="Monica P."/>
            <person name="Olivier J."/>
            <person name="Enrico T."/>
            <person name="Nicola S."/>
        </authorList>
    </citation>
    <scope>NUCLEOTIDE SEQUENCE [LARGE SCALE GENOMIC DNA]</scope>
    <source>
        <strain evidence="1 2">ATCC 700010</strain>
    </source>
</reference>
<dbReference type="EMBL" id="LQQA01000005">
    <property type="protein sequence ID" value="ORX18506.1"/>
    <property type="molecule type" value="Genomic_DNA"/>
</dbReference>
<protein>
    <submittedName>
        <fullName evidence="1">Uncharacterized protein</fullName>
    </submittedName>
</protein>
<comment type="caution">
    <text evidence="1">The sequence shown here is derived from an EMBL/GenBank/DDBJ whole genome shotgun (WGS) entry which is preliminary data.</text>
</comment>
<name>A0A1X2FJA9_9MYCO</name>
<dbReference type="Proteomes" id="UP000193964">
    <property type="component" value="Unassembled WGS sequence"/>
</dbReference>
<dbReference type="RefSeq" id="WP_085142683.1">
    <property type="nucleotide sequence ID" value="NZ_JACKUA010000023.1"/>
</dbReference>
<dbReference type="InterPro" id="IPR011990">
    <property type="entry name" value="TPR-like_helical_dom_sf"/>
</dbReference>
<sequence length="288" mass="31501">MNTTAEAIDHWTLTEHQPAEREFYGQLSLVVAPARIEGRLDAACTGIEAAASNDGLDHPDEAEHARRVAVAYAALGDVAAAEKAMRQIYRTQTGRPLTSLPHRHPDIAGSRTNCAICAAHSASTPLMAKLLTSKLESIPRVHPGPDPTLYRRHSAETYLATDQEAITAQYMYEMFGDFWWDTLSFAIGVSTMDPRDLAELALLLPAAPGPFSGAPASIAVKWLTDAALTRLRQLASHRRSWAVIHGRIVAEIDQRARGSRQGTAPESLELELWRMKLAAKPRRGLVAL</sequence>
<evidence type="ECO:0000313" key="2">
    <source>
        <dbReference type="Proteomes" id="UP000193964"/>
    </source>
</evidence>